<keyword evidence="2" id="KW-1185">Reference proteome</keyword>
<protein>
    <submittedName>
        <fullName evidence="1">Uncharacterized protein</fullName>
    </submittedName>
</protein>
<gene>
    <name evidence="1" type="ORF">MGAL_10B031155</name>
</gene>
<dbReference type="Proteomes" id="UP000596742">
    <property type="component" value="Unassembled WGS sequence"/>
</dbReference>
<sequence length="170" mass="19791">MKDQQIYLWVTFDKRMTLKQHITSAEAKARRELNIMMKLAGTKWGANEKILKSVYQGNVRPHLEYGSSPWMTAVKSHHQTLDKVQNQTLRIITGAMKSTQIKSMEDITNIPPLRKRRECKAMIHAGHQISVFIRPPNEYQTETTLIRQTQKIQLYIRDKSITKKTPRSST</sequence>
<evidence type="ECO:0000313" key="2">
    <source>
        <dbReference type="Proteomes" id="UP000596742"/>
    </source>
</evidence>
<dbReference type="EMBL" id="UYJE01004127">
    <property type="protein sequence ID" value="VDI25179.1"/>
    <property type="molecule type" value="Genomic_DNA"/>
</dbReference>
<dbReference type="AlphaFoldDB" id="A0A8B6DU29"/>
<reference evidence="1" key="1">
    <citation type="submission" date="2018-11" db="EMBL/GenBank/DDBJ databases">
        <authorList>
            <person name="Alioto T."/>
            <person name="Alioto T."/>
        </authorList>
    </citation>
    <scope>NUCLEOTIDE SEQUENCE</scope>
</reference>
<proteinExistence type="predicted"/>
<dbReference type="OrthoDB" id="6096968at2759"/>
<accession>A0A8B6DU29</accession>
<evidence type="ECO:0000313" key="1">
    <source>
        <dbReference type="EMBL" id="VDI25179.1"/>
    </source>
</evidence>
<name>A0A8B6DU29_MYTGA</name>
<organism evidence="1 2">
    <name type="scientific">Mytilus galloprovincialis</name>
    <name type="common">Mediterranean mussel</name>
    <dbReference type="NCBI Taxonomy" id="29158"/>
    <lineage>
        <taxon>Eukaryota</taxon>
        <taxon>Metazoa</taxon>
        <taxon>Spiralia</taxon>
        <taxon>Lophotrochozoa</taxon>
        <taxon>Mollusca</taxon>
        <taxon>Bivalvia</taxon>
        <taxon>Autobranchia</taxon>
        <taxon>Pteriomorphia</taxon>
        <taxon>Mytilida</taxon>
        <taxon>Mytiloidea</taxon>
        <taxon>Mytilidae</taxon>
        <taxon>Mytilinae</taxon>
        <taxon>Mytilus</taxon>
    </lineage>
</organism>
<comment type="caution">
    <text evidence="1">The sequence shown here is derived from an EMBL/GenBank/DDBJ whole genome shotgun (WGS) entry which is preliminary data.</text>
</comment>